<reference evidence="1 2" key="1">
    <citation type="submission" date="2016-05" db="EMBL/GenBank/DDBJ databases">
        <title>Nuclear genome of Blastocystis sp. subtype 1 NandII.</title>
        <authorList>
            <person name="Gentekaki E."/>
            <person name="Curtis B."/>
            <person name="Stairs C."/>
            <person name="Eme L."/>
            <person name="Herman E."/>
            <person name="Klimes V."/>
            <person name="Arias M.C."/>
            <person name="Elias M."/>
            <person name="Hilliou F."/>
            <person name="Klute M."/>
            <person name="Malik S.-B."/>
            <person name="Pightling A."/>
            <person name="Rachubinski R."/>
            <person name="Salas D."/>
            <person name="Schlacht A."/>
            <person name="Suga H."/>
            <person name="Archibald J."/>
            <person name="Ball S.G."/>
            <person name="Clark G."/>
            <person name="Dacks J."/>
            <person name="Van Der Giezen M."/>
            <person name="Tsaousis A."/>
            <person name="Roger A."/>
        </authorList>
    </citation>
    <scope>NUCLEOTIDE SEQUENCE [LARGE SCALE GENOMIC DNA]</scope>
    <source>
        <strain evidence="2">ATCC 50177 / NandII</strain>
    </source>
</reference>
<dbReference type="AlphaFoldDB" id="A0A196SKF9"/>
<dbReference type="InterPro" id="IPR029044">
    <property type="entry name" value="Nucleotide-diphossugar_trans"/>
</dbReference>
<organism evidence="1 2">
    <name type="scientific">Blastocystis sp. subtype 1 (strain ATCC 50177 / NandII)</name>
    <dbReference type="NCBI Taxonomy" id="478820"/>
    <lineage>
        <taxon>Eukaryota</taxon>
        <taxon>Sar</taxon>
        <taxon>Stramenopiles</taxon>
        <taxon>Bigyra</taxon>
        <taxon>Opalozoa</taxon>
        <taxon>Opalinata</taxon>
        <taxon>Blastocystidae</taxon>
        <taxon>Blastocystis</taxon>
    </lineage>
</organism>
<name>A0A196SKF9_BLAHN</name>
<accession>A0A196SKF9</accession>
<keyword evidence="1" id="KW-0808">Transferase</keyword>
<protein>
    <submittedName>
        <fullName evidence="1">STE20 family protein kinase</fullName>
    </submittedName>
</protein>
<keyword evidence="1" id="KW-0418">Kinase</keyword>
<dbReference type="Proteomes" id="UP000078348">
    <property type="component" value="Unassembled WGS sequence"/>
</dbReference>
<sequence>MESIPYTTEQKAICREESMHQCESVYDVRDFACDAHYPSDKSIGVVLPQFKRTWLERQLESAMNGTQRPSQILVLQGMQHQNYQPLLRAWPIAKHVWMTNWDSPFFFRFLVPLLLTTHYIHNIDDDVVFSARTLERLNAMIDAQSAPVGIKGRVVSLSDYRTGRFGQSLEAWKDQKVARDFLCNSYGGVLESVKVFWRYRPYTQRNGEDIHYSFSNSVECGGHVGILPVENEAEDVEDHGWDAVATYRKGGHFAIRGKIIRSWALRGFQFVNSSRVSLFYPVPYKQFSRAHREEALYV</sequence>
<keyword evidence="2" id="KW-1185">Reference proteome</keyword>
<dbReference type="EMBL" id="LXWW01000083">
    <property type="protein sequence ID" value="OAO16409.1"/>
    <property type="molecule type" value="Genomic_DNA"/>
</dbReference>
<dbReference type="SUPFAM" id="SSF53448">
    <property type="entry name" value="Nucleotide-diphospho-sugar transferases"/>
    <property type="match status" value="1"/>
</dbReference>
<gene>
    <name evidence="1" type="ORF">AV274_1867</name>
</gene>
<proteinExistence type="predicted"/>
<comment type="caution">
    <text evidence="1">The sequence shown here is derived from an EMBL/GenBank/DDBJ whole genome shotgun (WGS) entry which is preliminary data.</text>
</comment>
<evidence type="ECO:0000313" key="2">
    <source>
        <dbReference type="Proteomes" id="UP000078348"/>
    </source>
</evidence>
<evidence type="ECO:0000313" key="1">
    <source>
        <dbReference type="EMBL" id="OAO16409.1"/>
    </source>
</evidence>
<dbReference type="GO" id="GO:0016301">
    <property type="term" value="F:kinase activity"/>
    <property type="evidence" value="ECO:0007669"/>
    <property type="project" value="UniProtKB-KW"/>
</dbReference>